<feature type="region of interest" description="Disordered" evidence="4">
    <location>
        <begin position="511"/>
        <end position="532"/>
    </location>
</feature>
<evidence type="ECO:0000313" key="5">
    <source>
        <dbReference type="EMBL" id="CAH9139812.1"/>
    </source>
</evidence>
<feature type="repeat" description="PPR" evidence="3">
    <location>
        <begin position="367"/>
        <end position="401"/>
    </location>
</feature>
<dbReference type="PROSITE" id="PS51375">
    <property type="entry name" value="PPR"/>
    <property type="match status" value="4"/>
</dbReference>
<dbReference type="InterPro" id="IPR002885">
    <property type="entry name" value="PPR_rpt"/>
</dbReference>
<sequence length="532" mass="61371">MVRLLHRARMLHKTLSLHFVPRILTSVSLQPASPTLVQGHQQRHVFGAFRRTPCNQRSRVPQNGNFCTQQNLQDYEIINFEDYVKRLTENFQVDVGGVTGVLEQAKGCASGDEAIALLDQCAVKPSQDLIFLAIWDMRDRWQLAYLLFKWGEKWDCVPEKTRCLVIWVLGNHKKFSTAWTLITDLARKSIDVQEAVLIMIDRYAAANFPDKAIRAFQIMENFCLSSHQRVFFSFLNILCKHGFIEEAEEFMLVNKKLFPLGIEGFNIILNGWCNLVVDIFEAKRVWRELSKQCIVPNEASYTYMISCFSKVGNLFDSLRFYDEMKKRGWVPGNSVYNSLVYILTRENCLKEALKIVDKMKNMGLLPDSVTYNSIISPLCEASKLEEARKVLAMMIEDSISPTFVTYHAFLGASSIEQTFELLNDMRKYGLGPNKDTFLLVLDRFFKLKEPENALKIWAEMKSYKVIPDSAHYTLMVERLLECGMSYRAKELYSEMNPEDENLKLQKLIKMKGHSKRSKRKQTNQSLTASSIS</sequence>
<protein>
    <submittedName>
        <fullName evidence="5">Uncharacterized protein</fullName>
    </submittedName>
</protein>
<reference evidence="5" key="1">
    <citation type="submission" date="2022-07" db="EMBL/GenBank/DDBJ databases">
        <authorList>
            <person name="Macas J."/>
            <person name="Novak P."/>
            <person name="Neumann P."/>
        </authorList>
    </citation>
    <scope>NUCLEOTIDE SEQUENCE</scope>
</reference>
<dbReference type="Gene3D" id="1.25.40.10">
    <property type="entry name" value="Tetratricopeptide repeat domain"/>
    <property type="match status" value="3"/>
</dbReference>
<feature type="compositionally biased region" description="Basic residues" evidence="4">
    <location>
        <begin position="511"/>
        <end position="521"/>
    </location>
</feature>
<organism evidence="5 6">
    <name type="scientific">Cuscuta epithymum</name>
    <dbReference type="NCBI Taxonomy" id="186058"/>
    <lineage>
        <taxon>Eukaryota</taxon>
        <taxon>Viridiplantae</taxon>
        <taxon>Streptophyta</taxon>
        <taxon>Embryophyta</taxon>
        <taxon>Tracheophyta</taxon>
        <taxon>Spermatophyta</taxon>
        <taxon>Magnoliopsida</taxon>
        <taxon>eudicotyledons</taxon>
        <taxon>Gunneridae</taxon>
        <taxon>Pentapetalae</taxon>
        <taxon>asterids</taxon>
        <taxon>lamiids</taxon>
        <taxon>Solanales</taxon>
        <taxon>Convolvulaceae</taxon>
        <taxon>Cuscuteae</taxon>
        <taxon>Cuscuta</taxon>
        <taxon>Cuscuta subgen. Cuscuta</taxon>
    </lineage>
</organism>
<dbReference type="EMBL" id="CAMAPF010001019">
    <property type="protein sequence ID" value="CAH9139812.1"/>
    <property type="molecule type" value="Genomic_DNA"/>
</dbReference>
<evidence type="ECO:0000256" key="2">
    <source>
        <dbReference type="ARBA" id="ARBA00022737"/>
    </source>
</evidence>
<dbReference type="InterPro" id="IPR011990">
    <property type="entry name" value="TPR-like_helical_dom_sf"/>
</dbReference>
<keyword evidence="6" id="KW-1185">Reference proteome</keyword>
<feature type="repeat" description="PPR" evidence="3">
    <location>
        <begin position="332"/>
        <end position="366"/>
    </location>
</feature>
<dbReference type="AlphaFoldDB" id="A0AAV0FW89"/>
<dbReference type="InterPro" id="IPR050667">
    <property type="entry name" value="PPR-containing_protein"/>
</dbReference>
<dbReference type="Pfam" id="PF01535">
    <property type="entry name" value="PPR"/>
    <property type="match status" value="3"/>
</dbReference>
<proteinExistence type="inferred from homology"/>
<dbReference type="Proteomes" id="UP001152523">
    <property type="component" value="Unassembled WGS sequence"/>
</dbReference>
<comment type="similarity">
    <text evidence="1">Belongs to the PPR family. P subfamily.</text>
</comment>
<dbReference type="PANTHER" id="PTHR47939">
    <property type="entry name" value="MEMBRANE-ASSOCIATED SALT-INDUCIBLE PROTEIN-LIKE"/>
    <property type="match status" value="1"/>
</dbReference>
<dbReference type="Pfam" id="PF13041">
    <property type="entry name" value="PPR_2"/>
    <property type="match status" value="1"/>
</dbReference>
<dbReference type="PANTHER" id="PTHR47939:SF5">
    <property type="entry name" value="PENTACOTRIPEPTIDE-REPEAT REGION OF PRORP DOMAIN-CONTAINING PROTEIN"/>
    <property type="match status" value="1"/>
</dbReference>
<feature type="repeat" description="PPR" evidence="3">
    <location>
        <begin position="433"/>
        <end position="467"/>
    </location>
</feature>
<name>A0AAV0FW89_9ASTE</name>
<evidence type="ECO:0000256" key="3">
    <source>
        <dbReference type="PROSITE-ProRule" id="PRU00708"/>
    </source>
</evidence>
<evidence type="ECO:0000256" key="1">
    <source>
        <dbReference type="ARBA" id="ARBA00007626"/>
    </source>
</evidence>
<accession>A0AAV0FW89</accession>
<feature type="compositionally biased region" description="Polar residues" evidence="4">
    <location>
        <begin position="522"/>
        <end position="532"/>
    </location>
</feature>
<gene>
    <name evidence="5" type="ORF">CEPIT_LOCUS37866</name>
</gene>
<feature type="repeat" description="PPR" evidence="3">
    <location>
        <begin position="297"/>
        <end position="331"/>
    </location>
</feature>
<evidence type="ECO:0000256" key="4">
    <source>
        <dbReference type="SAM" id="MobiDB-lite"/>
    </source>
</evidence>
<evidence type="ECO:0000313" key="6">
    <source>
        <dbReference type="Proteomes" id="UP001152523"/>
    </source>
</evidence>
<dbReference type="NCBIfam" id="TIGR00756">
    <property type="entry name" value="PPR"/>
    <property type="match status" value="4"/>
</dbReference>
<keyword evidence="2" id="KW-0677">Repeat</keyword>
<comment type="caution">
    <text evidence="5">The sequence shown here is derived from an EMBL/GenBank/DDBJ whole genome shotgun (WGS) entry which is preliminary data.</text>
</comment>